<dbReference type="PANTHER" id="PTHR36849">
    <property type="entry name" value="CYTOPLASMIC PROTEIN-RELATED"/>
    <property type="match status" value="1"/>
</dbReference>
<dbReference type="Proteomes" id="UP000191272">
    <property type="component" value="Chromosome"/>
</dbReference>
<evidence type="ECO:0000313" key="2">
    <source>
        <dbReference type="Proteomes" id="UP000191272"/>
    </source>
</evidence>
<organism evidence="1 2">
    <name type="scientific">Neisseria mucosa</name>
    <dbReference type="NCBI Taxonomy" id="488"/>
    <lineage>
        <taxon>Bacteria</taxon>
        <taxon>Pseudomonadati</taxon>
        <taxon>Pseudomonadota</taxon>
        <taxon>Betaproteobacteria</taxon>
        <taxon>Neisseriales</taxon>
        <taxon>Neisseriaceae</taxon>
        <taxon>Neisseria</taxon>
    </lineage>
</organism>
<protein>
    <submittedName>
        <fullName evidence="1">DUF488 domain-containing protein</fullName>
    </submittedName>
</protein>
<reference evidence="2" key="1">
    <citation type="submission" date="2017-03" db="EMBL/GenBank/DDBJ databases">
        <title>FDA dAtabase for Regulatory Grade micrObial Sequences (FDA-ARGOS): Supporting development and validation of Infectious Disease Dx tests.</title>
        <authorList>
            <person name="Campos J."/>
            <person name="Goldberg B."/>
            <person name="Tallon L."/>
            <person name="Sadzewicz L."/>
            <person name="Sengamalay N."/>
            <person name="Ott S."/>
            <person name="Godinez A."/>
            <person name="Nagaraj S."/>
            <person name="Vyas G."/>
            <person name="Aluvathingal J."/>
            <person name="Nadendla S."/>
            <person name="Geyer C."/>
            <person name="Nandy P."/>
            <person name="Hobson J."/>
            <person name="Sichtig H."/>
        </authorList>
    </citation>
    <scope>NUCLEOTIDE SEQUENCE [LARGE SCALE GENOMIC DNA]</scope>
    <source>
        <strain evidence="2">FDAARGOS_260</strain>
    </source>
</reference>
<keyword evidence="2" id="KW-1185">Reference proteome</keyword>
<accession>A0ABN4Y6X0</accession>
<name>A0ABN4Y6X0_NEIMU</name>
<dbReference type="EMBL" id="CP020452">
    <property type="protein sequence ID" value="ARC50293.1"/>
    <property type="molecule type" value="Genomic_DNA"/>
</dbReference>
<dbReference type="InterPro" id="IPR052552">
    <property type="entry name" value="YeaO-like"/>
</dbReference>
<dbReference type="Pfam" id="PF22752">
    <property type="entry name" value="DUF488-N3i"/>
    <property type="match status" value="1"/>
</dbReference>
<gene>
    <name evidence="1" type="ORF">A6J88_02540</name>
</gene>
<sequence>MFTVQRIYSYSYLPADGQTAVFIDRLYPRGVTKEKFASVLWLKDITPSAALRRWYHENPEQNFDGFVTRYHEELQGEVQQRAVARLLQLEKQNGRVWLLTAVKNPQRSHVSALAQFLGAVFEYRE</sequence>
<dbReference type="RefSeq" id="WP_080613492.1">
    <property type="nucleotide sequence ID" value="NZ_CP020452.2"/>
</dbReference>
<evidence type="ECO:0000313" key="1">
    <source>
        <dbReference type="EMBL" id="ARC50293.1"/>
    </source>
</evidence>
<proteinExistence type="predicted"/>
<dbReference type="PANTHER" id="PTHR36849:SF1">
    <property type="entry name" value="CYTOPLASMIC PROTEIN"/>
    <property type="match status" value="1"/>
</dbReference>